<organism evidence="2 3">
    <name type="scientific">Dechloromonas agitata</name>
    <dbReference type="NCBI Taxonomy" id="73030"/>
    <lineage>
        <taxon>Bacteria</taxon>
        <taxon>Pseudomonadati</taxon>
        <taxon>Pseudomonadota</taxon>
        <taxon>Betaproteobacteria</taxon>
        <taxon>Rhodocyclales</taxon>
        <taxon>Azonexaceae</taxon>
        <taxon>Dechloromonas</taxon>
    </lineage>
</organism>
<proteinExistence type="predicted"/>
<comment type="caution">
    <text evidence="2">The sequence shown here is derived from an EMBL/GenBank/DDBJ whole genome shotgun (WGS) entry which is preliminary data.</text>
</comment>
<dbReference type="AlphaFoldDB" id="A0A930BTJ1"/>
<evidence type="ECO:0000313" key="3">
    <source>
        <dbReference type="Proteomes" id="UP000718593"/>
    </source>
</evidence>
<evidence type="ECO:0000313" key="2">
    <source>
        <dbReference type="EMBL" id="MBF1165562.1"/>
    </source>
</evidence>
<reference evidence="2" key="1">
    <citation type="submission" date="2020-04" db="EMBL/GenBank/DDBJ databases">
        <title>Deep metagenomics examines the oral microbiome during advanced dental caries in children, revealing novel taxa and co-occurrences with host molecules.</title>
        <authorList>
            <person name="Baker J.L."/>
            <person name="Morton J.T."/>
            <person name="Dinis M."/>
            <person name="Alvarez R."/>
            <person name="Tran N.C."/>
            <person name="Knight R."/>
            <person name="Edlund A."/>
        </authorList>
    </citation>
    <scope>NUCLEOTIDE SEQUENCE</scope>
    <source>
        <strain evidence="2">JCVI_32_bin.24</strain>
    </source>
</reference>
<dbReference type="Pfam" id="PF11445">
    <property type="entry name" value="DUF2894"/>
    <property type="match status" value="1"/>
</dbReference>
<sequence>MADTPGADDLGARLDALRASGAAERDPVRLAHLEALARRAAAQPVAIRQPLCARLDALAAELADSLAGEASPPRSVDQAASTSPLADLLAYIGQQAHASGHAGQPIDILPTVDHAAQPNTKKAPAAPSTRAPELKAIAIFRDDWSRLSTEQQLTQTLAQAPENAGPMNSQHLVLRSLQVMRDIAPAYLQGFMSYVDTLIWLEQADPTRAAAGRSSAGDSEKKPRAAKRGTAKR</sequence>
<gene>
    <name evidence="2" type="ORF">HXL68_11040</name>
</gene>
<protein>
    <submittedName>
        <fullName evidence="2">DUF2894 domain-containing protein</fullName>
    </submittedName>
</protein>
<name>A0A930BTJ1_9RHOO</name>
<accession>A0A930BTJ1</accession>
<feature type="compositionally biased region" description="Low complexity" evidence="1">
    <location>
        <begin position="208"/>
        <end position="217"/>
    </location>
</feature>
<evidence type="ECO:0000256" key="1">
    <source>
        <dbReference type="SAM" id="MobiDB-lite"/>
    </source>
</evidence>
<dbReference type="Proteomes" id="UP000718593">
    <property type="component" value="Unassembled WGS sequence"/>
</dbReference>
<feature type="compositionally biased region" description="Basic residues" evidence="1">
    <location>
        <begin position="224"/>
        <end position="233"/>
    </location>
</feature>
<dbReference type="InterPro" id="IPR021549">
    <property type="entry name" value="DUF2894"/>
</dbReference>
<dbReference type="EMBL" id="JABZMI010000230">
    <property type="protein sequence ID" value="MBF1165562.1"/>
    <property type="molecule type" value="Genomic_DNA"/>
</dbReference>
<feature type="region of interest" description="Disordered" evidence="1">
    <location>
        <begin position="207"/>
        <end position="233"/>
    </location>
</feature>